<keyword evidence="2" id="KW-1133">Transmembrane helix</keyword>
<reference evidence="3 4" key="1">
    <citation type="submission" date="2020-04" db="EMBL/GenBank/DDBJ databases">
        <authorList>
            <person name="Alioto T."/>
            <person name="Alioto T."/>
            <person name="Gomez Garrido J."/>
        </authorList>
    </citation>
    <scope>NUCLEOTIDE SEQUENCE [LARGE SCALE GENOMIC DNA]</scope>
</reference>
<feature type="compositionally biased region" description="Polar residues" evidence="1">
    <location>
        <begin position="196"/>
        <end position="215"/>
    </location>
</feature>
<accession>A0A8S1CQ23</accession>
<feature type="region of interest" description="Disordered" evidence="1">
    <location>
        <begin position="165"/>
        <end position="260"/>
    </location>
</feature>
<feature type="region of interest" description="Disordered" evidence="1">
    <location>
        <begin position="315"/>
        <end position="347"/>
    </location>
</feature>
<feature type="compositionally biased region" description="Low complexity" evidence="1">
    <location>
        <begin position="428"/>
        <end position="439"/>
    </location>
</feature>
<feature type="compositionally biased region" description="Polar residues" evidence="1">
    <location>
        <begin position="571"/>
        <end position="582"/>
    </location>
</feature>
<feature type="region of interest" description="Disordered" evidence="1">
    <location>
        <begin position="121"/>
        <end position="152"/>
    </location>
</feature>
<evidence type="ECO:0000313" key="4">
    <source>
        <dbReference type="Proteomes" id="UP000494165"/>
    </source>
</evidence>
<feature type="compositionally biased region" description="Basic and acidic residues" evidence="1">
    <location>
        <begin position="501"/>
        <end position="511"/>
    </location>
</feature>
<feature type="compositionally biased region" description="Polar residues" evidence="1">
    <location>
        <begin position="229"/>
        <end position="251"/>
    </location>
</feature>
<gene>
    <name evidence="3" type="ORF">CLODIP_2_CD00341</name>
</gene>
<dbReference type="Proteomes" id="UP000494165">
    <property type="component" value="Unassembled WGS sequence"/>
</dbReference>
<feature type="compositionally biased region" description="Polar residues" evidence="1">
    <location>
        <begin position="180"/>
        <end position="190"/>
    </location>
</feature>
<evidence type="ECO:0000256" key="1">
    <source>
        <dbReference type="SAM" id="MobiDB-lite"/>
    </source>
</evidence>
<feature type="compositionally biased region" description="Polar residues" evidence="1">
    <location>
        <begin position="517"/>
        <end position="527"/>
    </location>
</feature>
<feature type="compositionally biased region" description="Pro residues" evidence="1">
    <location>
        <begin position="453"/>
        <end position="474"/>
    </location>
</feature>
<dbReference type="AlphaFoldDB" id="A0A8S1CQ23"/>
<feature type="region of interest" description="Disordered" evidence="1">
    <location>
        <begin position="360"/>
        <end position="648"/>
    </location>
</feature>
<feature type="compositionally biased region" description="Low complexity" evidence="1">
    <location>
        <begin position="135"/>
        <end position="150"/>
    </location>
</feature>
<feature type="compositionally biased region" description="Polar residues" evidence="1">
    <location>
        <begin position="338"/>
        <end position="347"/>
    </location>
</feature>
<proteinExistence type="predicted"/>
<feature type="compositionally biased region" description="Polar residues" evidence="1">
    <location>
        <begin position="537"/>
        <end position="549"/>
    </location>
</feature>
<keyword evidence="4" id="KW-1185">Reference proteome</keyword>
<organism evidence="3 4">
    <name type="scientific">Cloeon dipterum</name>
    <dbReference type="NCBI Taxonomy" id="197152"/>
    <lineage>
        <taxon>Eukaryota</taxon>
        <taxon>Metazoa</taxon>
        <taxon>Ecdysozoa</taxon>
        <taxon>Arthropoda</taxon>
        <taxon>Hexapoda</taxon>
        <taxon>Insecta</taxon>
        <taxon>Pterygota</taxon>
        <taxon>Palaeoptera</taxon>
        <taxon>Ephemeroptera</taxon>
        <taxon>Pisciforma</taxon>
        <taxon>Baetidae</taxon>
        <taxon>Cloeon</taxon>
    </lineage>
</organism>
<dbReference type="EMBL" id="CADEPI010000030">
    <property type="protein sequence ID" value="CAB3367354.1"/>
    <property type="molecule type" value="Genomic_DNA"/>
</dbReference>
<sequence length="662" mass="70743">MFEPDLLELQEFAVWVVSFSVFIMLVAFFGCVCGCKKKNGDKDDWLGKEGKLKPLNNLDEDQVLQSNGEAQRVANRASTANRSLPDIPINELRDVDPTWDLNQLTNTSDNCSELYATVGETPNSELEAKSKKRQAPSIPSPENSPSESAPVGSKVLAHQYAKLSHPYARVKPPPPKNDAYASTSTVTQPSMELESSENTPGTQGGSQTTLSSGTDQPIPPPRTRRSSSQSNLFHASSSSPTVTMARSANTLPSYPASSSPALVLDSIPAGPAIMGKISASQELPYITLPIDNARSNHAPVDLPNAEGVVGAVGNDVADNAGAADDVDQRNPGAGHFSGDSQDSSKGYTSISVREPLASIRAQTGQLSRRTDPHYATVSDDSDEMYAAIEDRSGSDTYAQIVPLPQQQPPPPSVDSLRNTLAENHSRQASSSSAASTAATVGSPKPEKRQANSPLPPPPAVPPPNVSPPLTPSPLPQSKLEEMYAKVIKKKGSKESTPTHSATKEGASRTEPGHASLDLNSGYESLSSGRPPVEPNYESMSSSIPDNDSASGYAVVAPKNPNYPGYEEVRNSNRTSFNQQSDPNYEELGHKSDSSVHEPNYEMLNGEPNYEPLKSTSSAQDDPNYESVSSLREPPYEQLDKKATDSSGDILYATVNKSNKKAL</sequence>
<feature type="compositionally biased region" description="Polar residues" evidence="1">
    <location>
        <begin position="613"/>
        <end position="629"/>
    </location>
</feature>
<name>A0A8S1CQ23_9INSE</name>
<keyword evidence="2" id="KW-0812">Transmembrane</keyword>
<feature type="transmembrane region" description="Helical" evidence="2">
    <location>
        <begin position="12"/>
        <end position="35"/>
    </location>
</feature>
<evidence type="ECO:0000256" key="2">
    <source>
        <dbReference type="SAM" id="Phobius"/>
    </source>
</evidence>
<comment type="caution">
    <text evidence="3">The sequence shown here is derived from an EMBL/GenBank/DDBJ whole genome shotgun (WGS) entry which is preliminary data.</text>
</comment>
<evidence type="ECO:0000313" key="3">
    <source>
        <dbReference type="EMBL" id="CAB3367354.1"/>
    </source>
</evidence>
<dbReference type="OrthoDB" id="440385at2759"/>
<feature type="compositionally biased region" description="Basic and acidic residues" evidence="1">
    <location>
        <begin position="586"/>
        <end position="599"/>
    </location>
</feature>
<feature type="compositionally biased region" description="Basic and acidic residues" evidence="1">
    <location>
        <begin position="633"/>
        <end position="643"/>
    </location>
</feature>
<protein>
    <submittedName>
        <fullName evidence="3">Uncharacterized protein</fullName>
    </submittedName>
</protein>
<keyword evidence="2" id="KW-0472">Membrane</keyword>